<organism evidence="2 3">
    <name type="scientific">Citreimonas salinaria</name>
    <dbReference type="NCBI Taxonomy" id="321339"/>
    <lineage>
        <taxon>Bacteria</taxon>
        <taxon>Pseudomonadati</taxon>
        <taxon>Pseudomonadota</taxon>
        <taxon>Alphaproteobacteria</taxon>
        <taxon>Rhodobacterales</taxon>
        <taxon>Roseobacteraceae</taxon>
        <taxon>Citreimonas</taxon>
    </lineage>
</organism>
<name>A0A1H3FA26_9RHOB</name>
<reference evidence="2 3" key="1">
    <citation type="submission" date="2016-10" db="EMBL/GenBank/DDBJ databases">
        <authorList>
            <person name="de Groot N.N."/>
        </authorList>
    </citation>
    <scope>NUCLEOTIDE SEQUENCE [LARGE SCALE GENOMIC DNA]</scope>
    <source>
        <strain evidence="2 3">DSM 26880</strain>
    </source>
</reference>
<protein>
    <submittedName>
        <fullName evidence="2">Uncharacterized protein</fullName>
    </submittedName>
</protein>
<dbReference type="Proteomes" id="UP000199286">
    <property type="component" value="Unassembled WGS sequence"/>
</dbReference>
<dbReference type="STRING" id="321339.SAMN05444340_101249"/>
<proteinExistence type="predicted"/>
<sequence length="113" mass="12160">MAALEAQLAARDRLPPDIPAIFEAALEFLETLLADPELVAQASEELATLIRSITLIPNPPSEDGLSDKNSMDPGSPRSSVGLPVQEKRPLRAPTRSSVDPWRIPSPLGNLRNA</sequence>
<dbReference type="AlphaFoldDB" id="A0A1H3FA26"/>
<evidence type="ECO:0000313" key="3">
    <source>
        <dbReference type="Proteomes" id="UP000199286"/>
    </source>
</evidence>
<feature type="region of interest" description="Disordered" evidence="1">
    <location>
        <begin position="56"/>
        <end position="113"/>
    </location>
</feature>
<accession>A0A1H3FA26</accession>
<evidence type="ECO:0000313" key="2">
    <source>
        <dbReference type="EMBL" id="SDX86999.1"/>
    </source>
</evidence>
<evidence type="ECO:0000256" key="1">
    <source>
        <dbReference type="SAM" id="MobiDB-lite"/>
    </source>
</evidence>
<dbReference type="EMBL" id="FNPF01000001">
    <property type="protein sequence ID" value="SDX86999.1"/>
    <property type="molecule type" value="Genomic_DNA"/>
</dbReference>
<gene>
    <name evidence="2" type="ORF">SAMN05444340_101249</name>
</gene>
<keyword evidence="3" id="KW-1185">Reference proteome</keyword>